<dbReference type="Proteomes" id="UP000054324">
    <property type="component" value="Unassembled WGS sequence"/>
</dbReference>
<name>A0A074Z6H0_OPIVI</name>
<organism evidence="1 2">
    <name type="scientific">Opisthorchis viverrini</name>
    <name type="common">Southeast Asian liver fluke</name>
    <dbReference type="NCBI Taxonomy" id="6198"/>
    <lineage>
        <taxon>Eukaryota</taxon>
        <taxon>Metazoa</taxon>
        <taxon>Spiralia</taxon>
        <taxon>Lophotrochozoa</taxon>
        <taxon>Platyhelminthes</taxon>
        <taxon>Trematoda</taxon>
        <taxon>Digenea</taxon>
        <taxon>Opisthorchiida</taxon>
        <taxon>Opisthorchiata</taxon>
        <taxon>Opisthorchiidae</taxon>
        <taxon>Opisthorchis</taxon>
    </lineage>
</organism>
<keyword evidence="2" id="KW-1185">Reference proteome</keyword>
<evidence type="ECO:0000313" key="2">
    <source>
        <dbReference type="Proteomes" id="UP000054324"/>
    </source>
</evidence>
<accession>A0A074Z6H0</accession>
<evidence type="ECO:0000313" key="1">
    <source>
        <dbReference type="EMBL" id="KER22766.1"/>
    </source>
</evidence>
<sequence>MFRFRAQPATLSIGSFKFIPVYVTATSGLASETKAQLCFPRSTKKRITDTNIINSSGPDLNGDTVGWNNDNLKTEEYATYSDKSRFQMGTIKLHKKPERVGAGQNRMNVDVAPVHKVPENSSATQDRLCPFWDSSDKCNPRVSIKLLFYLKPNWTDFDKCTHLNSKLVIKGDSTESLVYNILQYTAISRILCQLKHEASLGCELTDQKVRVSSPIPTSHLVLSRFWQPGRIPAIMNPSGVVSLGHREVATATFFKITVKPHQSLIIANASSPIEVTSSVRRQLRTDDVTSTGVETFPIQLPNLANRPTTHQRTQAPYIPKYCRCFCLVAPVGMHENCQTRRTDQRPISAPRLPIFQNTADETTHWVAENSSTAHDRFRLFRGSSAGQFDCKRFITTTNPQLLTTTLPSNAVMSPRLVMKRLQSNCPAQRTSQQPPFLNTCGNRSTVVPFQSLIAMPPEGSTWAGILPECPSLDKESQKVEVGFEPRTFGLINSRSNH</sequence>
<dbReference type="GeneID" id="20323390"/>
<dbReference type="AlphaFoldDB" id="A0A074Z6H0"/>
<dbReference type="KEGG" id="ovi:T265_09211"/>
<proteinExistence type="predicted"/>
<dbReference type="EMBL" id="KL596881">
    <property type="protein sequence ID" value="KER22766.1"/>
    <property type="molecule type" value="Genomic_DNA"/>
</dbReference>
<reference evidence="1 2" key="1">
    <citation type="submission" date="2013-11" db="EMBL/GenBank/DDBJ databases">
        <title>Opisthorchis viverrini - life in the bile duct.</title>
        <authorList>
            <person name="Young N.D."/>
            <person name="Nagarajan N."/>
            <person name="Lin S.J."/>
            <person name="Korhonen P.K."/>
            <person name="Jex A.R."/>
            <person name="Hall R.S."/>
            <person name="Safavi-Hemami H."/>
            <person name="Kaewkong W."/>
            <person name="Bertrand D."/>
            <person name="Gao S."/>
            <person name="Seet Q."/>
            <person name="Wongkham S."/>
            <person name="Teh B.T."/>
            <person name="Wongkham C."/>
            <person name="Intapan P.M."/>
            <person name="Maleewong W."/>
            <person name="Yang X."/>
            <person name="Hu M."/>
            <person name="Wang Z."/>
            <person name="Hofmann A."/>
            <person name="Sternberg P.W."/>
            <person name="Tan P."/>
            <person name="Wang J."/>
            <person name="Gasser R.B."/>
        </authorList>
    </citation>
    <scope>NUCLEOTIDE SEQUENCE [LARGE SCALE GENOMIC DNA]</scope>
</reference>
<dbReference type="OrthoDB" id="39497at2759"/>
<gene>
    <name evidence="1" type="ORF">T265_09211</name>
</gene>
<dbReference type="CTD" id="20323390"/>
<dbReference type="RefSeq" id="XP_009173488.1">
    <property type="nucleotide sequence ID" value="XM_009175224.1"/>
</dbReference>
<protein>
    <submittedName>
        <fullName evidence="1">Uncharacterized protein</fullName>
    </submittedName>
</protein>